<evidence type="ECO:0000256" key="2">
    <source>
        <dbReference type="SAM" id="Phobius"/>
    </source>
</evidence>
<keyword evidence="2" id="KW-0472">Membrane</keyword>
<dbReference type="OrthoDB" id="1121501at2"/>
<accession>A0A434AYS9</accession>
<organism evidence="3 4">
    <name type="scientific">Ancylomarina longa</name>
    <dbReference type="NCBI Taxonomy" id="2487017"/>
    <lineage>
        <taxon>Bacteria</taxon>
        <taxon>Pseudomonadati</taxon>
        <taxon>Bacteroidota</taxon>
        <taxon>Bacteroidia</taxon>
        <taxon>Marinilabiliales</taxon>
        <taxon>Marinifilaceae</taxon>
        <taxon>Ancylomarina</taxon>
    </lineage>
</organism>
<dbReference type="EMBL" id="RJJX01000001">
    <property type="protein sequence ID" value="RUT79779.1"/>
    <property type="molecule type" value="Genomic_DNA"/>
</dbReference>
<dbReference type="RefSeq" id="WP_127341918.1">
    <property type="nucleotide sequence ID" value="NZ_RJJX01000001.1"/>
</dbReference>
<name>A0A434AYS9_9BACT</name>
<feature type="transmembrane region" description="Helical" evidence="2">
    <location>
        <begin position="6"/>
        <end position="22"/>
    </location>
</feature>
<sequence>MNKELYILIGFCIFAFLIGQQIKNKLAIKKPIKPKSKSNRKSKKRRSPIESERKQKIKRILTWLMLGLIFILVLFMIPALSRDLLSNGSVNNRNLILRILIVGFAIYILVTGFLKINSSKKD</sequence>
<feature type="transmembrane region" description="Helical" evidence="2">
    <location>
        <begin position="95"/>
        <end position="114"/>
    </location>
</feature>
<comment type="caution">
    <text evidence="3">The sequence shown here is derived from an EMBL/GenBank/DDBJ whole genome shotgun (WGS) entry which is preliminary data.</text>
</comment>
<evidence type="ECO:0000313" key="4">
    <source>
        <dbReference type="Proteomes" id="UP000282985"/>
    </source>
</evidence>
<feature type="region of interest" description="Disordered" evidence="1">
    <location>
        <begin position="29"/>
        <end position="53"/>
    </location>
</feature>
<keyword evidence="2" id="KW-1133">Transmembrane helix</keyword>
<keyword evidence="4" id="KW-1185">Reference proteome</keyword>
<feature type="transmembrane region" description="Helical" evidence="2">
    <location>
        <begin position="60"/>
        <end position="80"/>
    </location>
</feature>
<feature type="compositionally biased region" description="Basic residues" evidence="1">
    <location>
        <begin position="29"/>
        <end position="46"/>
    </location>
</feature>
<reference evidence="3 4" key="1">
    <citation type="submission" date="2018-11" db="EMBL/GenBank/DDBJ databases">
        <title>Parancylomarina longa gen. nov., sp. nov., isolated from sediments of southern Okinawa.</title>
        <authorList>
            <person name="Fu T."/>
        </authorList>
    </citation>
    <scope>NUCLEOTIDE SEQUENCE [LARGE SCALE GENOMIC DNA]</scope>
    <source>
        <strain evidence="3 4">T3-2 S1-C</strain>
    </source>
</reference>
<dbReference type="AlphaFoldDB" id="A0A434AYS9"/>
<protein>
    <submittedName>
        <fullName evidence="3">Uncharacterized protein</fullName>
    </submittedName>
</protein>
<keyword evidence="2" id="KW-0812">Transmembrane</keyword>
<gene>
    <name evidence="3" type="ORF">DLK05_00015</name>
</gene>
<dbReference type="Proteomes" id="UP000282985">
    <property type="component" value="Unassembled WGS sequence"/>
</dbReference>
<proteinExistence type="predicted"/>
<evidence type="ECO:0000256" key="1">
    <source>
        <dbReference type="SAM" id="MobiDB-lite"/>
    </source>
</evidence>
<evidence type="ECO:0000313" key="3">
    <source>
        <dbReference type="EMBL" id="RUT79779.1"/>
    </source>
</evidence>